<feature type="transmembrane region" description="Helical" evidence="1">
    <location>
        <begin position="39"/>
        <end position="65"/>
    </location>
</feature>
<dbReference type="RefSeq" id="WP_117327701.1">
    <property type="nucleotide sequence ID" value="NZ_QVTE01000046.1"/>
</dbReference>
<protein>
    <submittedName>
        <fullName evidence="2">DNA-directed RNA polymerase subunit beta</fullName>
    </submittedName>
</protein>
<keyword evidence="1" id="KW-0812">Transmembrane</keyword>
<dbReference type="AlphaFoldDB" id="A0A372LLE5"/>
<evidence type="ECO:0000313" key="3">
    <source>
        <dbReference type="Proteomes" id="UP000264541"/>
    </source>
</evidence>
<evidence type="ECO:0000313" key="2">
    <source>
        <dbReference type="EMBL" id="RFU67094.1"/>
    </source>
</evidence>
<accession>A0A372LLE5</accession>
<dbReference type="EMBL" id="QVTE01000046">
    <property type="protein sequence ID" value="RFU67094.1"/>
    <property type="molecule type" value="Genomic_DNA"/>
</dbReference>
<organism evidence="2 3">
    <name type="scientific">Peribacillus saganii</name>
    <dbReference type="NCBI Taxonomy" id="2303992"/>
    <lineage>
        <taxon>Bacteria</taxon>
        <taxon>Bacillati</taxon>
        <taxon>Bacillota</taxon>
        <taxon>Bacilli</taxon>
        <taxon>Bacillales</taxon>
        <taxon>Bacillaceae</taxon>
        <taxon>Peribacillus</taxon>
    </lineage>
</organism>
<evidence type="ECO:0000256" key="1">
    <source>
        <dbReference type="SAM" id="Phobius"/>
    </source>
</evidence>
<dbReference type="GO" id="GO:0000428">
    <property type="term" value="C:DNA-directed RNA polymerase complex"/>
    <property type="evidence" value="ECO:0007669"/>
    <property type="project" value="UniProtKB-KW"/>
</dbReference>
<keyword evidence="1" id="KW-1133">Transmembrane helix</keyword>
<keyword evidence="2" id="KW-0240">DNA-directed RNA polymerase</keyword>
<keyword evidence="1" id="KW-0472">Membrane</keyword>
<keyword evidence="3" id="KW-1185">Reference proteome</keyword>
<gene>
    <name evidence="2" type="ORF">D0469_15845</name>
</gene>
<reference evidence="2 3" key="1">
    <citation type="submission" date="2018-08" db="EMBL/GenBank/DDBJ databases">
        <title>Bacillus chawlae sp. nov., Bacillus glennii sp. nov., and Bacillus saganii sp. nov. Isolated from the Vehicle Assembly Building at Kennedy Space Center where the Viking Spacecraft were Assembled.</title>
        <authorList>
            <person name="Seuylemezian A."/>
            <person name="Vaishampayan P."/>
        </authorList>
    </citation>
    <scope>NUCLEOTIDE SEQUENCE [LARGE SCALE GENOMIC DNA]</scope>
    <source>
        <strain evidence="2 3">V47-23a</strain>
    </source>
</reference>
<proteinExistence type="predicted"/>
<name>A0A372LLE5_9BACI</name>
<sequence length="90" mass="10330">MIEKNLTRDEYKLAKQNEEEQPVAKPAEKRWVRVRLIPIWLRLIILVFLIVIALAAGAVVGYSVFGDGKPSDVFKRGTWEHIVDLVNKET</sequence>
<comment type="caution">
    <text evidence="2">The sequence shown here is derived from an EMBL/GenBank/DDBJ whole genome shotgun (WGS) entry which is preliminary data.</text>
</comment>
<dbReference type="InterPro" id="IPR024596">
    <property type="entry name" value="RNApol_su_b/EpuA"/>
</dbReference>
<dbReference type="Pfam" id="PF11772">
    <property type="entry name" value="EpuA"/>
    <property type="match status" value="1"/>
</dbReference>
<keyword evidence="2" id="KW-0804">Transcription</keyword>
<dbReference type="Proteomes" id="UP000264541">
    <property type="component" value="Unassembled WGS sequence"/>
</dbReference>